<keyword evidence="2" id="KW-1185">Reference proteome</keyword>
<proteinExistence type="predicted"/>
<protein>
    <submittedName>
        <fullName evidence="1">Uncharacterized protein</fullName>
    </submittedName>
</protein>
<dbReference type="Proteomes" id="UP000017127">
    <property type="component" value="Unassembled WGS sequence"/>
</dbReference>
<sequence length="66" mass="7019">MTTTVTLIAGVQFSLVEAAQARFEPENRTNEFHGCQVTSGPLDSIICPVKQTEEQPPNTNGSGGGR</sequence>
<dbReference type="OrthoDB" id="9853051at2"/>
<name>U7QI05_9CYAN</name>
<comment type="caution">
    <text evidence="1">The sequence shown here is derived from an EMBL/GenBank/DDBJ whole genome shotgun (WGS) entry which is preliminary data.</text>
</comment>
<dbReference type="EMBL" id="AUZM01000020">
    <property type="protein sequence ID" value="ERT07604.1"/>
    <property type="molecule type" value="Genomic_DNA"/>
</dbReference>
<reference evidence="1 2" key="1">
    <citation type="journal article" date="2013" name="Front. Microbiol.">
        <title>Comparative genomic analyses of the cyanobacterium, Lyngbya aestuarii BL J, a powerful hydrogen producer.</title>
        <authorList>
            <person name="Kothari A."/>
            <person name="Vaughn M."/>
            <person name="Garcia-Pichel F."/>
        </authorList>
    </citation>
    <scope>NUCLEOTIDE SEQUENCE [LARGE SCALE GENOMIC DNA]</scope>
    <source>
        <strain evidence="1 2">BL J</strain>
    </source>
</reference>
<dbReference type="AlphaFoldDB" id="U7QI05"/>
<accession>U7QI05</accession>
<gene>
    <name evidence="1" type="ORF">M595_2494</name>
</gene>
<evidence type="ECO:0000313" key="1">
    <source>
        <dbReference type="EMBL" id="ERT07604.1"/>
    </source>
</evidence>
<dbReference type="RefSeq" id="WP_023066267.1">
    <property type="nucleotide sequence ID" value="NZ_AUZM01000020.1"/>
</dbReference>
<organism evidence="1 2">
    <name type="scientific">Lyngbya aestuarii BL J</name>
    <dbReference type="NCBI Taxonomy" id="1348334"/>
    <lineage>
        <taxon>Bacteria</taxon>
        <taxon>Bacillati</taxon>
        <taxon>Cyanobacteriota</taxon>
        <taxon>Cyanophyceae</taxon>
        <taxon>Oscillatoriophycideae</taxon>
        <taxon>Oscillatoriales</taxon>
        <taxon>Microcoleaceae</taxon>
        <taxon>Lyngbya</taxon>
    </lineage>
</organism>
<evidence type="ECO:0000313" key="2">
    <source>
        <dbReference type="Proteomes" id="UP000017127"/>
    </source>
</evidence>